<dbReference type="EMBL" id="PEVA01000009">
    <property type="protein sequence ID" value="PIV08928.1"/>
    <property type="molecule type" value="Genomic_DNA"/>
</dbReference>
<evidence type="ECO:0000313" key="2">
    <source>
        <dbReference type="Proteomes" id="UP000230119"/>
    </source>
</evidence>
<dbReference type="Proteomes" id="UP000230119">
    <property type="component" value="Unassembled WGS sequence"/>
</dbReference>
<proteinExistence type="predicted"/>
<name>A0A2M7BTW9_9BACT</name>
<organism evidence="1 2">
    <name type="scientific">Candidatus Roizmanbacteria bacterium CG03_land_8_20_14_0_80_39_12</name>
    <dbReference type="NCBI Taxonomy" id="1974847"/>
    <lineage>
        <taxon>Bacteria</taxon>
        <taxon>Candidatus Roizmaniibacteriota</taxon>
    </lineage>
</organism>
<protein>
    <submittedName>
        <fullName evidence="1">Uncharacterized protein</fullName>
    </submittedName>
</protein>
<comment type="caution">
    <text evidence="1">The sequence shown here is derived from an EMBL/GenBank/DDBJ whole genome shotgun (WGS) entry which is preliminary data.</text>
</comment>
<reference evidence="2" key="1">
    <citation type="submission" date="2017-09" db="EMBL/GenBank/DDBJ databases">
        <title>Depth-based differentiation of microbial function through sediment-hosted aquifers and enrichment of novel symbionts in the deep terrestrial subsurface.</title>
        <authorList>
            <person name="Probst A.J."/>
            <person name="Ladd B."/>
            <person name="Jarett J.K."/>
            <person name="Geller-Mcgrath D.E."/>
            <person name="Sieber C.M.K."/>
            <person name="Emerson J.B."/>
            <person name="Anantharaman K."/>
            <person name="Thomas B.C."/>
            <person name="Malmstrom R."/>
            <person name="Stieglmeier M."/>
            <person name="Klingl A."/>
            <person name="Woyke T."/>
            <person name="Ryan C.M."/>
            <person name="Banfield J.F."/>
        </authorList>
    </citation>
    <scope>NUCLEOTIDE SEQUENCE [LARGE SCALE GENOMIC DNA]</scope>
</reference>
<accession>A0A2M7BTW9</accession>
<dbReference type="AlphaFoldDB" id="A0A2M7BTW9"/>
<gene>
    <name evidence="1" type="ORF">COS52_00205</name>
</gene>
<sequence length="119" mass="13235">MLRVQLPSVTPSICNGLKLFESKYNSANPQSCIQIVTRDALEGKKSGNAFLREVIRKHMPDIHLAAPEDAIVRSDDYSVIGVILNSYDRDTIKNGLLTTADLMNQLNGMHDPEFSHIPN</sequence>
<evidence type="ECO:0000313" key="1">
    <source>
        <dbReference type="EMBL" id="PIV08928.1"/>
    </source>
</evidence>